<feature type="domain" description="Galactose-1-phosphate uridyl transferase N-terminal" evidence="9">
    <location>
        <begin position="92"/>
        <end position="234"/>
    </location>
</feature>
<organism evidence="10 11">
    <name type="scientific">Bifidobacterium goeldii</name>
    <dbReference type="NCBI Taxonomy" id="2306975"/>
    <lineage>
        <taxon>Bacteria</taxon>
        <taxon>Bacillati</taxon>
        <taxon>Actinomycetota</taxon>
        <taxon>Actinomycetes</taxon>
        <taxon>Bifidobacteriales</taxon>
        <taxon>Bifidobacteriaceae</taxon>
        <taxon>Bifidobacterium</taxon>
    </lineage>
</organism>
<name>A0A430FKP4_9BIFI</name>
<evidence type="ECO:0000256" key="8">
    <source>
        <dbReference type="HAMAP-Rule" id="MF_00571"/>
    </source>
</evidence>
<evidence type="ECO:0000256" key="6">
    <source>
        <dbReference type="ARBA" id="ARBA00023144"/>
    </source>
</evidence>
<evidence type="ECO:0000256" key="7">
    <source>
        <dbReference type="ARBA" id="ARBA00023277"/>
    </source>
</evidence>
<evidence type="ECO:0000313" key="11">
    <source>
        <dbReference type="Proteomes" id="UP000287533"/>
    </source>
</evidence>
<dbReference type="PANTHER" id="PTHR39191">
    <property type="entry name" value="GALACTOSE-1-PHOSPHATE URIDYLYLTRANSFERASE"/>
    <property type="match status" value="1"/>
</dbReference>
<dbReference type="InterPro" id="IPR005849">
    <property type="entry name" value="GalP_Utransf_N"/>
</dbReference>
<evidence type="ECO:0000256" key="2">
    <source>
        <dbReference type="ARBA" id="ARBA00004947"/>
    </source>
</evidence>
<dbReference type="PANTHER" id="PTHR39191:SF1">
    <property type="entry name" value="DUF4922 DOMAIN-CONTAINING PROTEIN"/>
    <property type="match status" value="1"/>
</dbReference>
<evidence type="ECO:0000256" key="5">
    <source>
        <dbReference type="ARBA" id="ARBA00022695"/>
    </source>
</evidence>
<comment type="pathway">
    <text evidence="2 8">Carbohydrate metabolism; galactose metabolism.</text>
</comment>
<gene>
    <name evidence="8" type="primary">galT</name>
    <name evidence="10" type="ORF">D2E25_1284</name>
</gene>
<dbReference type="GO" id="GO:0006012">
    <property type="term" value="P:galactose metabolic process"/>
    <property type="evidence" value="ECO:0007669"/>
    <property type="project" value="UniProtKB-UniRule"/>
</dbReference>
<evidence type="ECO:0000256" key="1">
    <source>
        <dbReference type="ARBA" id="ARBA00001107"/>
    </source>
</evidence>
<evidence type="ECO:0000259" key="9">
    <source>
        <dbReference type="Pfam" id="PF01087"/>
    </source>
</evidence>
<comment type="similarity">
    <text evidence="8">Belongs to the galactose-1-phosphate uridylyltransferase type 2 family.</text>
</comment>
<keyword evidence="3 8" id="KW-0963">Cytoplasm</keyword>
<sequence>MAQAAMNAQGNALEQVYTVIDELIDYATRHLELDERDADWTRNRMFELFSLDSYRPTGASSSDDLPDELLTRFRQAGVAAGLFDANEGPVWADVVMGILSGAPSKVENRFEQVEREEGGMGAMRWFYDYCVANNYVKKAVLDRNPRFDSHGLTVTINLAKPEFKNMKKAAAGNSVAGGYPSCTICHENEGFAGRNKRTLRTVPVELGGTPWFWQFSPYGYFHQHGICVNMEHTPMHVDRDTFEHLLDFVDRFPGYFLGCNAALPRIGGSVLAHDHYQGGGELLPMHRAAAWKTLHAAQWSDAVVEILDWPGTAVRVVSPSRETIIAVSDAIREAWVGYDNEALGIASHDADGNRQSALSPSVIVTDRGYEMSLIFRNNAVSEQYPEGVFHAHPEFWPVKQEPIGLIEAQGLFILPGRLVDQLGAIKQALAAGSDLPESVSEFTLVWDELRAVLGDNRDPEAIEAAVHDELGSICERILGNTAVFKDKSITLSFMQALGFEQAQ</sequence>
<dbReference type="Proteomes" id="UP000287533">
    <property type="component" value="Unassembled WGS sequence"/>
</dbReference>
<dbReference type="GO" id="GO:0008108">
    <property type="term" value="F:UDP-glucose:hexose-1-phosphate uridylyltransferase activity"/>
    <property type="evidence" value="ECO:0007669"/>
    <property type="project" value="UniProtKB-UniRule"/>
</dbReference>
<comment type="catalytic activity">
    <reaction evidence="1 8">
        <text>alpha-D-galactose 1-phosphate + UDP-alpha-D-glucose = alpha-D-glucose 1-phosphate + UDP-alpha-D-galactose</text>
        <dbReference type="Rhea" id="RHEA:13989"/>
        <dbReference type="ChEBI" id="CHEBI:58336"/>
        <dbReference type="ChEBI" id="CHEBI:58601"/>
        <dbReference type="ChEBI" id="CHEBI:58885"/>
        <dbReference type="ChEBI" id="CHEBI:66914"/>
        <dbReference type="EC" id="2.7.7.12"/>
    </reaction>
</comment>
<dbReference type="InterPro" id="IPR000766">
    <property type="entry name" value="GalP_uridyl_Trfase_II"/>
</dbReference>
<evidence type="ECO:0000256" key="3">
    <source>
        <dbReference type="ARBA" id="ARBA00022490"/>
    </source>
</evidence>
<dbReference type="RefSeq" id="WP_420897331.1">
    <property type="nucleotide sequence ID" value="NZ_QXGL01000003.1"/>
</dbReference>
<dbReference type="Pfam" id="PF01087">
    <property type="entry name" value="GalP_UDP_transf"/>
    <property type="match status" value="1"/>
</dbReference>
<dbReference type="EC" id="2.7.7.12" evidence="8"/>
<protein>
    <recommendedName>
        <fullName evidence="8">Galactose-1-phosphate uridylyltransferase</fullName>
        <shortName evidence="8">Gal-1-P uridylyltransferase</shortName>
        <ecNumber evidence="8">2.7.7.12</ecNumber>
    </recommendedName>
    <alternativeName>
        <fullName evidence="8">UDP-glucose--hexose-1-phosphate uridylyltransferase</fullName>
    </alternativeName>
</protein>
<keyword evidence="7 8" id="KW-0119">Carbohydrate metabolism</keyword>
<dbReference type="GO" id="GO:0005737">
    <property type="term" value="C:cytoplasm"/>
    <property type="evidence" value="ECO:0007669"/>
    <property type="project" value="UniProtKB-SubCell"/>
</dbReference>
<dbReference type="HAMAP" id="MF_00571">
    <property type="entry name" value="GalP_UDP_trans"/>
    <property type="match status" value="1"/>
</dbReference>
<comment type="subcellular location">
    <subcellularLocation>
        <location evidence="8">Cytoplasm</location>
    </subcellularLocation>
</comment>
<evidence type="ECO:0000313" key="10">
    <source>
        <dbReference type="EMBL" id="RSX53311.1"/>
    </source>
</evidence>
<dbReference type="AlphaFoldDB" id="A0A430FKP4"/>
<reference evidence="10 11" key="1">
    <citation type="submission" date="2018-09" db="EMBL/GenBank/DDBJ databases">
        <title>Characterization of the phylogenetic diversity of five novel species belonging to the genus Bifidobacterium.</title>
        <authorList>
            <person name="Lugli G.A."/>
            <person name="Duranti S."/>
            <person name="Milani C."/>
        </authorList>
    </citation>
    <scope>NUCLEOTIDE SEQUENCE [LARGE SCALE GENOMIC DNA]</scope>
    <source>
        <strain evidence="10 11">2034B</strain>
    </source>
</reference>
<dbReference type="EMBL" id="QXGL01000003">
    <property type="protein sequence ID" value="RSX53311.1"/>
    <property type="molecule type" value="Genomic_DNA"/>
</dbReference>
<comment type="caution">
    <text evidence="10">The sequence shown here is derived from an EMBL/GenBank/DDBJ whole genome shotgun (WGS) entry which is preliminary data.</text>
</comment>
<keyword evidence="6 8" id="KW-0299">Galactose metabolism</keyword>
<dbReference type="NCBIfam" id="NF003632">
    <property type="entry name" value="PRK05270.2-1"/>
    <property type="match status" value="1"/>
</dbReference>
<evidence type="ECO:0000256" key="4">
    <source>
        <dbReference type="ARBA" id="ARBA00022679"/>
    </source>
</evidence>
<dbReference type="UniPathway" id="UPA00214"/>
<keyword evidence="11" id="KW-1185">Reference proteome</keyword>
<accession>A0A430FKP4</accession>
<keyword evidence="4 8" id="KW-0808">Transferase</keyword>
<proteinExistence type="inferred from homology"/>
<keyword evidence="5 8" id="KW-0548">Nucleotidyltransferase</keyword>